<dbReference type="Pfam" id="PF10006">
    <property type="entry name" value="DUF2249"/>
    <property type="match status" value="1"/>
</dbReference>
<feature type="domain" description="DUF2249" evidence="1">
    <location>
        <begin position="4"/>
        <end position="74"/>
    </location>
</feature>
<name>A0A4P8WLK7_9EURY</name>
<proteinExistence type="predicted"/>
<dbReference type="AlphaFoldDB" id="A0A4P8WLK7"/>
<protein>
    <submittedName>
        <fullName evidence="2">DUF2249 domain-containing protein</fullName>
    </submittedName>
</protein>
<accession>A0A4P8WLK7</accession>
<reference evidence="3" key="1">
    <citation type="submission" date="2019-05" db="EMBL/GenBank/DDBJ databases">
        <title>Genome sequence and methylation pattern of the halophilic Archaeon Natrinema versiforme BOL5-4.</title>
        <authorList>
            <person name="DasSarma P."/>
            <person name="Anton B.P."/>
            <person name="DasSarma S.L."/>
            <person name="Martinez F.L."/>
            <person name="Guzman D."/>
            <person name="Roberts R.J."/>
            <person name="DasSarma S."/>
        </authorList>
    </citation>
    <scope>NUCLEOTIDE SEQUENCE [LARGE SCALE GENOMIC DNA]</scope>
    <source>
        <strain evidence="3">BOL5-4</strain>
    </source>
</reference>
<dbReference type="GeneID" id="40265767"/>
<dbReference type="RefSeq" id="WP_138245298.1">
    <property type="nucleotide sequence ID" value="NZ_CP040330.1"/>
</dbReference>
<organism evidence="2 3">
    <name type="scientific">Natrinema versiforme</name>
    <dbReference type="NCBI Taxonomy" id="88724"/>
    <lineage>
        <taxon>Archaea</taxon>
        <taxon>Methanobacteriati</taxon>
        <taxon>Methanobacteriota</taxon>
        <taxon>Stenosarchaea group</taxon>
        <taxon>Halobacteria</taxon>
        <taxon>Halobacteriales</taxon>
        <taxon>Natrialbaceae</taxon>
        <taxon>Natrinema</taxon>
    </lineage>
</organism>
<gene>
    <name evidence="2" type="ORF">FEJ81_10800</name>
</gene>
<dbReference type="Proteomes" id="UP000302218">
    <property type="component" value="Chromosome"/>
</dbReference>
<evidence type="ECO:0000259" key="1">
    <source>
        <dbReference type="Pfam" id="PF10006"/>
    </source>
</evidence>
<evidence type="ECO:0000313" key="2">
    <source>
        <dbReference type="EMBL" id="QCS42821.1"/>
    </source>
</evidence>
<dbReference type="OrthoDB" id="198577at2157"/>
<sequence>MTRLDVRDVPPVNRHPKIHDAFDALEPGESLTIVNDHEPKPLFYEFEAEVDSFDADGYEVERVAPDEFVATFPKVEA</sequence>
<dbReference type="InterPro" id="IPR018720">
    <property type="entry name" value="DUF2249"/>
</dbReference>
<dbReference type="EMBL" id="CP040330">
    <property type="protein sequence ID" value="QCS42821.1"/>
    <property type="molecule type" value="Genomic_DNA"/>
</dbReference>
<evidence type="ECO:0000313" key="3">
    <source>
        <dbReference type="Proteomes" id="UP000302218"/>
    </source>
</evidence>
<dbReference type="KEGG" id="nvr:FEJ81_10800"/>